<evidence type="ECO:0000259" key="4">
    <source>
        <dbReference type="Pfam" id="PF13947"/>
    </source>
</evidence>
<sequence>MAAIRVLPFTSSLFTVFLVVGFFCVVCSAKDDRHHCAPSSCGIITNISYPFRLKHDPDNCGDQWYNLSCENNRTVFDQDPYNIREGTKNRSGKFNYIEISKPIIFLTCETQVNSPVYVDTAPCTSPMSSSSGHGFVKIGHLNASDMRDLCRIDLTVATSWPGSKDMNVSYIDIHKELVYSCLQQLYFPLSSYYFLPIS</sequence>
<accession>A0A498KCK7</accession>
<dbReference type="GO" id="GO:0030247">
    <property type="term" value="F:polysaccharide binding"/>
    <property type="evidence" value="ECO:0007669"/>
    <property type="project" value="InterPro"/>
</dbReference>
<evidence type="ECO:0000256" key="2">
    <source>
        <dbReference type="ARBA" id="ARBA00022729"/>
    </source>
</evidence>
<keyword evidence="2 3" id="KW-0732">Signal</keyword>
<evidence type="ECO:0000313" key="5">
    <source>
        <dbReference type="EMBL" id="RXI05151.1"/>
    </source>
</evidence>
<gene>
    <name evidence="5" type="ORF">DVH24_006408</name>
</gene>
<dbReference type="Proteomes" id="UP000290289">
    <property type="component" value="Chromosome 2"/>
</dbReference>
<keyword evidence="6" id="KW-1185">Reference proteome</keyword>
<dbReference type="PANTHER" id="PTHR33138">
    <property type="entry name" value="OS01G0690200 PROTEIN"/>
    <property type="match status" value="1"/>
</dbReference>
<evidence type="ECO:0000256" key="1">
    <source>
        <dbReference type="ARBA" id="ARBA00004167"/>
    </source>
</evidence>
<dbReference type="Pfam" id="PF13947">
    <property type="entry name" value="GUB_WAK_bind"/>
    <property type="match status" value="1"/>
</dbReference>
<comment type="subcellular location">
    <subcellularLocation>
        <location evidence="1">Membrane</location>
        <topology evidence="1">Single-pass membrane protein</topology>
    </subcellularLocation>
</comment>
<comment type="caution">
    <text evidence="5">The sequence shown here is derived from an EMBL/GenBank/DDBJ whole genome shotgun (WGS) entry which is preliminary data.</text>
</comment>
<dbReference type="EMBL" id="RDQH01000328">
    <property type="protein sequence ID" value="RXI05151.1"/>
    <property type="molecule type" value="Genomic_DNA"/>
</dbReference>
<evidence type="ECO:0000256" key="3">
    <source>
        <dbReference type="SAM" id="SignalP"/>
    </source>
</evidence>
<protein>
    <recommendedName>
        <fullName evidence="4">Wall-associated receptor kinase galacturonan-binding domain-containing protein</fullName>
    </recommendedName>
</protein>
<feature type="signal peptide" evidence="3">
    <location>
        <begin position="1"/>
        <end position="29"/>
    </location>
</feature>
<dbReference type="PANTHER" id="PTHR33138:SF30">
    <property type="entry name" value="LEAF RUST 10 DISEASE-RESISTANCE LOCUS RECEPTOR-LIKE PROTEIN KINASE-LIKE 2.7"/>
    <property type="match status" value="1"/>
</dbReference>
<organism evidence="5 6">
    <name type="scientific">Malus domestica</name>
    <name type="common">Apple</name>
    <name type="synonym">Pyrus malus</name>
    <dbReference type="NCBI Taxonomy" id="3750"/>
    <lineage>
        <taxon>Eukaryota</taxon>
        <taxon>Viridiplantae</taxon>
        <taxon>Streptophyta</taxon>
        <taxon>Embryophyta</taxon>
        <taxon>Tracheophyta</taxon>
        <taxon>Spermatophyta</taxon>
        <taxon>Magnoliopsida</taxon>
        <taxon>eudicotyledons</taxon>
        <taxon>Gunneridae</taxon>
        <taxon>Pentapetalae</taxon>
        <taxon>rosids</taxon>
        <taxon>fabids</taxon>
        <taxon>Rosales</taxon>
        <taxon>Rosaceae</taxon>
        <taxon>Amygdaloideae</taxon>
        <taxon>Maleae</taxon>
        <taxon>Malus</taxon>
    </lineage>
</organism>
<proteinExistence type="predicted"/>
<dbReference type="GO" id="GO:0016020">
    <property type="term" value="C:membrane"/>
    <property type="evidence" value="ECO:0007669"/>
    <property type="project" value="UniProtKB-SubCell"/>
</dbReference>
<reference evidence="5 6" key="1">
    <citation type="submission" date="2018-10" db="EMBL/GenBank/DDBJ databases">
        <title>A high-quality apple genome assembly.</title>
        <authorList>
            <person name="Hu J."/>
        </authorList>
    </citation>
    <scope>NUCLEOTIDE SEQUENCE [LARGE SCALE GENOMIC DNA]</scope>
    <source>
        <strain evidence="6">cv. HFTH1</strain>
        <tissue evidence="5">Young leaf</tissue>
    </source>
</reference>
<evidence type="ECO:0000313" key="6">
    <source>
        <dbReference type="Proteomes" id="UP000290289"/>
    </source>
</evidence>
<dbReference type="InterPro" id="IPR025287">
    <property type="entry name" value="WAK_GUB"/>
</dbReference>
<name>A0A498KCK7_MALDO</name>
<dbReference type="AlphaFoldDB" id="A0A498KCK7"/>
<feature type="domain" description="Wall-associated receptor kinase galacturonan-binding" evidence="4">
    <location>
        <begin position="36"/>
        <end position="83"/>
    </location>
</feature>
<feature type="chain" id="PRO_5019742470" description="Wall-associated receptor kinase galacturonan-binding domain-containing protein" evidence="3">
    <location>
        <begin position="30"/>
        <end position="198"/>
    </location>
</feature>